<reference evidence="4 5" key="1">
    <citation type="submission" date="2013-01" db="EMBL/GenBank/DDBJ databases">
        <title>The Genome Sequence of Clostridium bolteae 90B8.</title>
        <authorList>
            <consortium name="The Broad Institute Genome Sequencing Platform"/>
            <person name="Earl A."/>
            <person name="Ward D."/>
            <person name="Feldgarden M."/>
            <person name="Gevers D."/>
            <person name="Courvalin P."/>
            <person name="Lambert T."/>
            <person name="Walker B."/>
            <person name="Young S.K."/>
            <person name="Zeng Q."/>
            <person name="Gargeya S."/>
            <person name="Fitzgerald M."/>
            <person name="Haas B."/>
            <person name="Abouelleil A."/>
            <person name="Alvarado L."/>
            <person name="Arachchi H.M."/>
            <person name="Berlin A.M."/>
            <person name="Chapman S.B."/>
            <person name="Dewar J."/>
            <person name="Goldberg J."/>
            <person name="Griggs A."/>
            <person name="Gujja S."/>
            <person name="Hansen M."/>
            <person name="Howarth C."/>
            <person name="Imamovic A."/>
            <person name="Larimer J."/>
            <person name="McCowan C."/>
            <person name="Murphy C."/>
            <person name="Neiman D."/>
            <person name="Pearson M."/>
            <person name="Priest M."/>
            <person name="Roberts A."/>
            <person name="Saif S."/>
            <person name="Shea T."/>
            <person name="Sisk P."/>
            <person name="Sykes S."/>
            <person name="Wortman J."/>
            <person name="Nusbaum C."/>
            <person name="Birren B."/>
        </authorList>
    </citation>
    <scope>NUCLEOTIDE SEQUENCE [LARGE SCALE GENOMIC DNA]</scope>
    <source>
        <strain evidence="4 5">90B8</strain>
    </source>
</reference>
<evidence type="ECO:0000313" key="5">
    <source>
        <dbReference type="Proteomes" id="UP000013041"/>
    </source>
</evidence>
<dbReference type="GO" id="GO:0016787">
    <property type="term" value="F:hydrolase activity"/>
    <property type="evidence" value="ECO:0007669"/>
    <property type="project" value="InterPro"/>
</dbReference>
<dbReference type="RefSeq" id="WP_002573386.1">
    <property type="nucleotide sequence ID" value="NZ_KB851156.1"/>
</dbReference>
<dbReference type="PATRIC" id="fig|997897.5.peg.4466"/>
<protein>
    <recommendedName>
        <fullName evidence="6">Cell wall hydrolase</fullName>
    </recommendedName>
</protein>
<dbReference type="InterPro" id="IPR003646">
    <property type="entry name" value="SH3-like_bac-type"/>
</dbReference>
<evidence type="ECO:0008006" key="6">
    <source>
        <dbReference type="Google" id="ProtNLM"/>
    </source>
</evidence>
<evidence type="ECO:0000259" key="2">
    <source>
        <dbReference type="Pfam" id="PF07486"/>
    </source>
</evidence>
<comment type="caution">
    <text evidence="4">The sequence shown here is derived from an EMBL/GenBank/DDBJ whole genome shotgun (WGS) entry which is preliminary data.</text>
</comment>
<accession>R0APY8</accession>
<dbReference type="Gene3D" id="2.30.30.40">
    <property type="entry name" value="SH3 Domains"/>
    <property type="match status" value="1"/>
</dbReference>
<feature type="signal peptide" evidence="1">
    <location>
        <begin position="1"/>
        <end position="24"/>
    </location>
</feature>
<feature type="chain" id="PRO_5004339298" description="Cell wall hydrolase" evidence="1">
    <location>
        <begin position="25"/>
        <end position="229"/>
    </location>
</feature>
<dbReference type="AlphaFoldDB" id="R0APY8"/>
<gene>
    <name evidence="4" type="ORF">HMPREF1097_04239</name>
</gene>
<evidence type="ECO:0000256" key="1">
    <source>
        <dbReference type="SAM" id="SignalP"/>
    </source>
</evidence>
<dbReference type="Pfam" id="PF08239">
    <property type="entry name" value="SH3_3"/>
    <property type="match status" value="1"/>
</dbReference>
<evidence type="ECO:0000313" key="4">
    <source>
        <dbReference type="EMBL" id="ENZ34849.1"/>
    </source>
</evidence>
<keyword evidence="1" id="KW-0732">Signal</keyword>
<evidence type="ECO:0000259" key="3">
    <source>
        <dbReference type="Pfam" id="PF08239"/>
    </source>
</evidence>
<feature type="domain" description="Cell wall hydrolase SleB" evidence="2">
    <location>
        <begin position="140"/>
        <end position="198"/>
    </location>
</feature>
<dbReference type="Pfam" id="PF07486">
    <property type="entry name" value="Hydrolase_2"/>
    <property type="match status" value="1"/>
</dbReference>
<dbReference type="InterPro" id="IPR042047">
    <property type="entry name" value="SleB_dom1"/>
</dbReference>
<name>R0APY8_9FIRM</name>
<dbReference type="EMBL" id="AGYG01000028">
    <property type="protein sequence ID" value="ENZ34849.1"/>
    <property type="molecule type" value="Genomic_DNA"/>
</dbReference>
<feature type="domain" description="SH3b" evidence="3">
    <location>
        <begin position="59"/>
        <end position="109"/>
    </location>
</feature>
<dbReference type="HOGENOM" id="CLU_112359_0_0_9"/>
<organism evidence="4 5">
    <name type="scientific">Enterocloster bolteae 90B8</name>
    <dbReference type="NCBI Taxonomy" id="997897"/>
    <lineage>
        <taxon>Bacteria</taxon>
        <taxon>Bacillati</taxon>
        <taxon>Bacillota</taxon>
        <taxon>Clostridia</taxon>
        <taxon>Lachnospirales</taxon>
        <taxon>Lachnospiraceae</taxon>
        <taxon>Enterocloster</taxon>
    </lineage>
</organism>
<proteinExistence type="predicted"/>
<sequence>MSRLLTTGIIALSLSLITPMVAWAEEIIETVSITAQVETMKEAFTEALESKTMYANKAGVNIREKPDIESRIIDQTMLNTSFEVIGEYDGWSMITTEDGYAYVKSEYLSDTEIEPPQYTEKDLYILAHVICGEAQGYSGEEQRYVGSVVINRVNHPEFPNSIEDVVFQRGQYACVSDGNYYREPTPQNWANAQWLLENGSVLPNSVIWQSKGEQGSGVYLKTKWHSYCY</sequence>
<dbReference type="Gene3D" id="1.10.10.2520">
    <property type="entry name" value="Cell wall hydrolase SleB, domain 1"/>
    <property type="match status" value="1"/>
</dbReference>
<dbReference type="InterPro" id="IPR011105">
    <property type="entry name" value="Cell_wall_hydrolase_SleB"/>
</dbReference>
<dbReference type="Proteomes" id="UP000013041">
    <property type="component" value="Unassembled WGS sequence"/>
</dbReference>